<dbReference type="Gene3D" id="1.10.3210.10">
    <property type="entry name" value="Hypothetical protein af1432"/>
    <property type="match status" value="1"/>
</dbReference>
<proteinExistence type="inferred from homology"/>
<dbReference type="OrthoDB" id="9807195at2"/>
<dbReference type="SUPFAM" id="SSF53067">
    <property type="entry name" value="Actin-like ATPase domain"/>
    <property type="match status" value="2"/>
</dbReference>
<dbReference type="RefSeq" id="WP_123166497.1">
    <property type="nucleotide sequence ID" value="NZ_RIAX01000016.1"/>
</dbReference>
<dbReference type="InterPro" id="IPR030673">
    <property type="entry name" value="PyroPPase_GppA_Ppx"/>
</dbReference>
<dbReference type="InterPro" id="IPR043129">
    <property type="entry name" value="ATPase_NBD"/>
</dbReference>
<protein>
    <recommendedName>
        <fullName evidence="3">Exopolyphosphatase</fullName>
        <ecNumber evidence="2">3.6.1.11</ecNumber>
    </recommendedName>
</protein>
<evidence type="ECO:0000313" key="9">
    <source>
        <dbReference type="Proteomes" id="UP000275473"/>
    </source>
</evidence>
<dbReference type="GO" id="GO:0006357">
    <property type="term" value="P:regulation of transcription by RNA polymerase II"/>
    <property type="evidence" value="ECO:0007669"/>
    <property type="project" value="TreeGrafter"/>
</dbReference>
<dbReference type="Gene3D" id="3.30.420.150">
    <property type="entry name" value="Exopolyphosphatase. Domain 2"/>
    <property type="match status" value="1"/>
</dbReference>
<sequence length="516" mass="59010">MEKEKYGIIDVGSNTIRLVIYTRDKSGRFTESENVKVVARLRNFLTEDGVLEAEGIEVLIDTLQSFQEVTRHHRLKDIKCMATAAVRQAKNQDEIMKRVEAETDFSIRVLSEFEEANYGYLAVVNSMPFHDGITIDIGGGSTELTLFENRQLVHFHSFPFGALSLKKQFVQGDTPTESEIKDIQSFLATQFSQLDWLADKKLPLIGIGGSARNVAQIHQEYIEYPLSGVHQYIMSKQDIMEINSKMQAMSFSELQRVEGLSKDRADIIIPAIEVFNFLMGVIGTETFALSRKGLRDGVFYEEMTKEFDMTVFPNVIEESFYELAIDYDINLTHAFHVTNSTLLIARELEKAGLLSLEKEDDSRIKLASALYNLGSYIDAESSNQHTFYLLANRTIDGLLHKERIIVALIASFKNKVAYKRNAALFEEWFTKEELDKFSLLGAVVKLAYSLNATKRDIVEQIGLERQGDDLVFSIYCREDWKPEQYQVEKQKKHLEKQLKKTIHIHFTNSPENVTVF</sequence>
<dbReference type="AlphaFoldDB" id="A0A3M8P3W4"/>
<evidence type="ECO:0000256" key="1">
    <source>
        <dbReference type="ARBA" id="ARBA00007125"/>
    </source>
</evidence>
<dbReference type="GO" id="GO:0006793">
    <property type="term" value="P:phosphorus metabolic process"/>
    <property type="evidence" value="ECO:0007669"/>
    <property type="project" value="InterPro"/>
</dbReference>
<dbReference type="NCBIfam" id="TIGR03706">
    <property type="entry name" value="exo_poly_only"/>
    <property type="match status" value="1"/>
</dbReference>
<dbReference type="InterPro" id="IPR050273">
    <property type="entry name" value="GppA/Ppx_hydrolase"/>
</dbReference>
<dbReference type="PANTHER" id="PTHR30005">
    <property type="entry name" value="EXOPOLYPHOSPHATASE"/>
    <property type="match status" value="1"/>
</dbReference>
<evidence type="ECO:0000313" key="8">
    <source>
        <dbReference type="EMBL" id="RNF38357.1"/>
    </source>
</evidence>
<evidence type="ECO:0000256" key="5">
    <source>
        <dbReference type="ARBA" id="ARBA00047607"/>
    </source>
</evidence>
<dbReference type="Pfam" id="PF21447">
    <property type="entry name" value="Ppx-GppA_III"/>
    <property type="match status" value="1"/>
</dbReference>
<accession>A0A3M8P3W4</accession>
<feature type="domain" description="Ppx/GppA phosphatase N-terminal" evidence="6">
    <location>
        <begin position="29"/>
        <end position="305"/>
    </location>
</feature>
<feature type="domain" description="Ppx/GppA phosphatase C-terminal" evidence="7">
    <location>
        <begin position="318"/>
        <end position="480"/>
    </location>
</feature>
<gene>
    <name evidence="8" type="primary">ppx</name>
    <name evidence="8" type="ORF">EEX84_14940</name>
</gene>
<evidence type="ECO:0000259" key="7">
    <source>
        <dbReference type="Pfam" id="PF21447"/>
    </source>
</evidence>
<dbReference type="EC" id="3.6.1.11" evidence="2"/>
<dbReference type="Proteomes" id="UP000275473">
    <property type="component" value="Unassembled WGS sequence"/>
</dbReference>
<dbReference type="EMBL" id="RIAX01000016">
    <property type="protein sequence ID" value="RNF38357.1"/>
    <property type="molecule type" value="Genomic_DNA"/>
</dbReference>
<dbReference type="InterPro" id="IPR003695">
    <property type="entry name" value="Ppx_GppA_N"/>
</dbReference>
<evidence type="ECO:0000256" key="3">
    <source>
        <dbReference type="ARBA" id="ARBA00020416"/>
    </source>
</evidence>
<keyword evidence="9" id="KW-1185">Reference proteome</keyword>
<dbReference type="PANTHER" id="PTHR30005:SF0">
    <property type="entry name" value="RETROGRADE REGULATION PROTEIN 2"/>
    <property type="match status" value="1"/>
</dbReference>
<evidence type="ECO:0000259" key="6">
    <source>
        <dbReference type="Pfam" id="PF02541"/>
    </source>
</evidence>
<dbReference type="SUPFAM" id="SSF109604">
    <property type="entry name" value="HD-domain/PDEase-like"/>
    <property type="match status" value="1"/>
</dbReference>
<evidence type="ECO:0000256" key="2">
    <source>
        <dbReference type="ARBA" id="ARBA00012451"/>
    </source>
</evidence>
<dbReference type="Gene3D" id="3.30.420.40">
    <property type="match status" value="1"/>
</dbReference>
<reference evidence="8 9" key="1">
    <citation type="journal article" date="2018" name="Int. J. Syst. Evol. Microbiol.">
        <title>Planococcus salinus sp. nov., a moderately halophilic bacterium isolated from a saline-alkali soil.</title>
        <authorList>
            <person name="Gan L."/>
        </authorList>
    </citation>
    <scope>NUCLEOTIDE SEQUENCE [LARGE SCALE GENOMIC DNA]</scope>
    <source>
        <strain evidence="8 9">LCB217</strain>
    </source>
</reference>
<dbReference type="InterPro" id="IPR048950">
    <property type="entry name" value="Ppx_GppA_C"/>
</dbReference>
<name>A0A3M8P3W4_9BACL</name>
<organism evidence="8 9">
    <name type="scientific">Planococcus salinus</name>
    <dbReference type="NCBI Taxonomy" id="1848460"/>
    <lineage>
        <taxon>Bacteria</taxon>
        <taxon>Bacillati</taxon>
        <taxon>Bacillota</taxon>
        <taxon>Bacilli</taxon>
        <taxon>Bacillales</taxon>
        <taxon>Caryophanaceae</taxon>
        <taxon>Planococcus</taxon>
    </lineage>
</organism>
<dbReference type="PIRSF" id="PIRSF001267">
    <property type="entry name" value="Pyrophosphatase_GppA_Ppx"/>
    <property type="match status" value="1"/>
</dbReference>
<dbReference type="CDD" id="cd24052">
    <property type="entry name" value="ASKHA_NBD_HpPPX-GppA-like"/>
    <property type="match status" value="1"/>
</dbReference>
<dbReference type="GO" id="GO:0004309">
    <property type="term" value="F:exopolyphosphatase activity"/>
    <property type="evidence" value="ECO:0007669"/>
    <property type="project" value="UniProtKB-EC"/>
</dbReference>
<dbReference type="InterPro" id="IPR022371">
    <property type="entry name" value="Exopolyphosphatase"/>
</dbReference>
<comment type="caution">
    <text evidence="8">The sequence shown here is derived from an EMBL/GenBank/DDBJ whole genome shotgun (WGS) entry which is preliminary data.</text>
</comment>
<keyword evidence="4 8" id="KW-0378">Hydrolase</keyword>
<dbReference type="Pfam" id="PF02541">
    <property type="entry name" value="Ppx-GppA"/>
    <property type="match status" value="1"/>
</dbReference>
<evidence type="ECO:0000256" key="4">
    <source>
        <dbReference type="ARBA" id="ARBA00022801"/>
    </source>
</evidence>
<comment type="similarity">
    <text evidence="1">Belongs to the GppA/Ppx family.</text>
</comment>
<comment type="catalytic activity">
    <reaction evidence="5">
        <text>[phosphate](n) + H2O = [phosphate](n-1) + phosphate + H(+)</text>
        <dbReference type="Rhea" id="RHEA:21528"/>
        <dbReference type="Rhea" id="RHEA-COMP:9859"/>
        <dbReference type="Rhea" id="RHEA-COMP:14279"/>
        <dbReference type="ChEBI" id="CHEBI:15377"/>
        <dbReference type="ChEBI" id="CHEBI:15378"/>
        <dbReference type="ChEBI" id="CHEBI:16838"/>
        <dbReference type="ChEBI" id="CHEBI:43474"/>
        <dbReference type="EC" id="3.6.1.11"/>
    </reaction>
</comment>